<dbReference type="SUPFAM" id="SSF50129">
    <property type="entry name" value="GroES-like"/>
    <property type="match status" value="1"/>
</dbReference>
<sequence length="300" mass="30777">MKAIVINRHGGPDVLEPADLPPPRPQPGEVLVRVAAAAVNPADGKWRAGMFESFAPVGFPHILGYDVAGEVVDGEGFAPGERVFGMLDPFRKGGYAEMVAVAADHLARVPDGLDLPTAAAIPTAGLTGLQMVERGLDLQAGQRLLLTGALGAVGRFALFAAKERGVHVIAAVRAAHRDAVRALGAEEVIALGEEDWNGASFDHVIDTVGGAAVGRLCRHLRRGGRLLTAATTPIPGDGLPAAPEFFAVIPSGPDAARLAAAVAAGKVAVPIACILPLDQAAEAQRLVEAGGLNGKVILTN</sequence>
<dbReference type="EMBL" id="JFHR01000010">
    <property type="protein sequence ID" value="KEQ54401.1"/>
    <property type="molecule type" value="Genomic_DNA"/>
</dbReference>
<reference evidence="4 5" key="1">
    <citation type="submission" date="2014-02" db="EMBL/GenBank/DDBJ databases">
        <title>Whole genome sequence of Sphingobium chlorophenolicum NBRC 16172.</title>
        <authorList>
            <person name="Gan H.M."/>
            <person name="Gan H.Y."/>
            <person name="Chew T.H."/>
            <person name="Savka M.A."/>
        </authorList>
    </citation>
    <scope>NUCLEOTIDE SEQUENCE [LARGE SCALE GENOMIC DNA]</scope>
    <source>
        <strain evidence="4 5">NBRC 16172</strain>
    </source>
</reference>
<protein>
    <submittedName>
        <fullName evidence="4">NADPH:quinone reductase</fullName>
        <ecNumber evidence="4">1.6.5.5</ecNumber>
    </submittedName>
</protein>
<dbReference type="InterPro" id="IPR013154">
    <property type="entry name" value="ADH-like_N"/>
</dbReference>
<dbReference type="SMART" id="SM00829">
    <property type="entry name" value="PKS_ER"/>
    <property type="match status" value="1"/>
</dbReference>
<comment type="caution">
    <text evidence="4">The sequence shown here is derived from an EMBL/GenBank/DDBJ whole genome shotgun (WGS) entry which is preliminary data.</text>
</comment>
<dbReference type="InterPro" id="IPR036291">
    <property type="entry name" value="NAD(P)-bd_dom_sf"/>
</dbReference>
<dbReference type="CDD" id="cd05289">
    <property type="entry name" value="MDR_like_2"/>
    <property type="match status" value="1"/>
</dbReference>
<organism evidence="4 5">
    <name type="scientific">Sphingobium chlorophenolicum</name>
    <dbReference type="NCBI Taxonomy" id="46429"/>
    <lineage>
        <taxon>Bacteria</taxon>
        <taxon>Pseudomonadati</taxon>
        <taxon>Pseudomonadota</taxon>
        <taxon>Alphaproteobacteria</taxon>
        <taxon>Sphingomonadales</taxon>
        <taxon>Sphingomonadaceae</taxon>
        <taxon>Sphingobium</taxon>
    </lineage>
</organism>
<dbReference type="PANTHER" id="PTHR48106">
    <property type="entry name" value="QUINONE OXIDOREDUCTASE PIG3-RELATED"/>
    <property type="match status" value="1"/>
</dbReference>
<dbReference type="GO" id="GO:0070402">
    <property type="term" value="F:NADPH binding"/>
    <property type="evidence" value="ECO:0007669"/>
    <property type="project" value="TreeGrafter"/>
</dbReference>
<evidence type="ECO:0000313" key="5">
    <source>
        <dbReference type="Proteomes" id="UP000028411"/>
    </source>
</evidence>
<dbReference type="OrthoDB" id="9792321at2"/>
<keyword evidence="2 4" id="KW-0560">Oxidoreductase</keyword>
<dbReference type="Gene3D" id="3.90.180.10">
    <property type="entry name" value="Medium-chain alcohol dehydrogenases, catalytic domain"/>
    <property type="match status" value="1"/>
</dbReference>
<keyword evidence="1" id="KW-0521">NADP</keyword>
<evidence type="ECO:0000256" key="1">
    <source>
        <dbReference type="ARBA" id="ARBA00022857"/>
    </source>
</evidence>
<gene>
    <name evidence="4" type="ORF">BV95_01209</name>
</gene>
<dbReference type="RefSeq" id="WP_037448720.1">
    <property type="nucleotide sequence ID" value="NZ_JFHR01000010.1"/>
</dbReference>
<dbReference type="GO" id="GO:0003960">
    <property type="term" value="F:quinone reductase (NADPH) activity"/>
    <property type="evidence" value="ECO:0007669"/>
    <property type="project" value="UniProtKB-EC"/>
</dbReference>
<dbReference type="Gene3D" id="3.40.50.720">
    <property type="entry name" value="NAD(P)-binding Rossmann-like Domain"/>
    <property type="match status" value="1"/>
</dbReference>
<dbReference type="Pfam" id="PF08240">
    <property type="entry name" value="ADH_N"/>
    <property type="match status" value="1"/>
</dbReference>
<evidence type="ECO:0000259" key="3">
    <source>
        <dbReference type="SMART" id="SM00829"/>
    </source>
</evidence>
<dbReference type="PANTHER" id="PTHR48106:SF18">
    <property type="entry name" value="QUINONE OXIDOREDUCTASE PIG3"/>
    <property type="match status" value="1"/>
</dbReference>
<dbReference type="EC" id="1.6.5.5" evidence="4"/>
<dbReference type="PATRIC" id="fig|46429.4.peg.1170"/>
<proteinExistence type="predicted"/>
<dbReference type="Proteomes" id="UP000028411">
    <property type="component" value="Unassembled WGS sequence"/>
</dbReference>
<evidence type="ECO:0000256" key="2">
    <source>
        <dbReference type="ARBA" id="ARBA00023002"/>
    </source>
</evidence>
<dbReference type="SUPFAM" id="SSF51735">
    <property type="entry name" value="NAD(P)-binding Rossmann-fold domains"/>
    <property type="match status" value="1"/>
</dbReference>
<dbReference type="eggNOG" id="COG0604">
    <property type="taxonomic scope" value="Bacteria"/>
</dbReference>
<dbReference type="InterPro" id="IPR011032">
    <property type="entry name" value="GroES-like_sf"/>
</dbReference>
<name>A0A081RGS8_SPHCR</name>
<accession>A0A081RGS8</accession>
<dbReference type="AlphaFoldDB" id="A0A081RGS8"/>
<feature type="domain" description="Enoyl reductase (ER)" evidence="3">
    <location>
        <begin position="10"/>
        <end position="298"/>
    </location>
</feature>
<dbReference type="Pfam" id="PF13602">
    <property type="entry name" value="ADH_zinc_N_2"/>
    <property type="match status" value="1"/>
</dbReference>
<dbReference type="InterPro" id="IPR020843">
    <property type="entry name" value="ER"/>
</dbReference>
<evidence type="ECO:0000313" key="4">
    <source>
        <dbReference type="EMBL" id="KEQ54401.1"/>
    </source>
</evidence>